<protein>
    <recommendedName>
        <fullName evidence="4">Zinc finger PHD-type domain-containing protein</fullName>
    </recommendedName>
</protein>
<feature type="region of interest" description="Disordered" evidence="1">
    <location>
        <begin position="999"/>
        <end position="1025"/>
    </location>
</feature>
<accession>A0A4Y7PYD3</accession>
<proteinExistence type="predicted"/>
<feature type="compositionally biased region" description="Polar residues" evidence="1">
    <location>
        <begin position="1013"/>
        <end position="1025"/>
    </location>
</feature>
<evidence type="ECO:0000313" key="3">
    <source>
        <dbReference type="Proteomes" id="UP000294933"/>
    </source>
</evidence>
<dbReference type="OrthoDB" id="3173036at2759"/>
<reference evidence="2 3" key="1">
    <citation type="submission" date="2018-06" db="EMBL/GenBank/DDBJ databases">
        <title>A transcriptomic atlas of mushroom development highlights an independent origin of complex multicellularity.</title>
        <authorList>
            <consortium name="DOE Joint Genome Institute"/>
            <person name="Krizsan K."/>
            <person name="Almasi E."/>
            <person name="Merenyi Z."/>
            <person name="Sahu N."/>
            <person name="Viragh M."/>
            <person name="Koszo T."/>
            <person name="Mondo S."/>
            <person name="Kiss B."/>
            <person name="Balint B."/>
            <person name="Kues U."/>
            <person name="Barry K."/>
            <person name="Hegedus J.C."/>
            <person name="Henrissat B."/>
            <person name="Johnson J."/>
            <person name="Lipzen A."/>
            <person name="Ohm R."/>
            <person name="Nagy I."/>
            <person name="Pangilinan J."/>
            <person name="Yan J."/>
            <person name="Xiong Y."/>
            <person name="Grigoriev I.V."/>
            <person name="Hibbett D.S."/>
            <person name="Nagy L.G."/>
        </authorList>
    </citation>
    <scope>NUCLEOTIDE SEQUENCE [LARGE SCALE GENOMIC DNA]</scope>
    <source>
        <strain evidence="2 3">SZMC22713</strain>
    </source>
</reference>
<evidence type="ECO:0000313" key="2">
    <source>
        <dbReference type="EMBL" id="TDL20018.1"/>
    </source>
</evidence>
<name>A0A4Y7PYD3_9AGAM</name>
<dbReference type="InterPro" id="IPR013083">
    <property type="entry name" value="Znf_RING/FYVE/PHD"/>
</dbReference>
<evidence type="ECO:0008006" key="4">
    <source>
        <dbReference type="Google" id="ProtNLM"/>
    </source>
</evidence>
<feature type="region of interest" description="Disordered" evidence="1">
    <location>
        <begin position="73"/>
        <end position="100"/>
    </location>
</feature>
<feature type="compositionally biased region" description="Basic and acidic residues" evidence="1">
    <location>
        <begin position="1563"/>
        <end position="1576"/>
    </location>
</feature>
<feature type="compositionally biased region" description="Pro residues" evidence="1">
    <location>
        <begin position="74"/>
        <end position="83"/>
    </location>
</feature>
<dbReference type="EMBL" id="ML170191">
    <property type="protein sequence ID" value="TDL20018.1"/>
    <property type="molecule type" value="Genomic_DNA"/>
</dbReference>
<dbReference type="Gene3D" id="3.30.40.10">
    <property type="entry name" value="Zinc/RING finger domain, C3HC4 (zinc finger)"/>
    <property type="match status" value="1"/>
</dbReference>
<feature type="compositionally biased region" description="Acidic residues" evidence="1">
    <location>
        <begin position="1524"/>
        <end position="1547"/>
    </location>
</feature>
<feature type="region of interest" description="Disordered" evidence="1">
    <location>
        <begin position="1563"/>
        <end position="1597"/>
    </location>
</feature>
<evidence type="ECO:0000256" key="1">
    <source>
        <dbReference type="SAM" id="MobiDB-lite"/>
    </source>
</evidence>
<dbReference type="InterPro" id="IPR011011">
    <property type="entry name" value="Znf_FYVE_PHD"/>
</dbReference>
<organism evidence="2 3">
    <name type="scientific">Rickenella mellea</name>
    <dbReference type="NCBI Taxonomy" id="50990"/>
    <lineage>
        <taxon>Eukaryota</taxon>
        <taxon>Fungi</taxon>
        <taxon>Dikarya</taxon>
        <taxon>Basidiomycota</taxon>
        <taxon>Agaricomycotina</taxon>
        <taxon>Agaricomycetes</taxon>
        <taxon>Hymenochaetales</taxon>
        <taxon>Rickenellaceae</taxon>
        <taxon>Rickenella</taxon>
    </lineage>
</organism>
<dbReference type="Proteomes" id="UP000294933">
    <property type="component" value="Unassembled WGS sequence"/>
</dbReference>
<gene>
    <name evidence="2" type="ORF">BD410DRAFT_899810</name>
</gene>
<keyword evidence="3" id="KW-1185">Reference proteome</keyword>
<dbReference type="SUPFAM" id="SSF57903">
    <property type="entry name" value="FYVE/PHD zinc finger"/>
    <property type="match status" value="1"/>
</dbReference>
<feature type="compositionally biased region" description="Polar residues" evidence="1">
    <location>
        <begin position="86"/>
        <end position="96"/>
    </location>
</feature>
<dbReference type="VEuPathDB" id="FungiDB:BD410DRAFT_899810"/>
<feature type="region of interest" description="Disordered" evidence="1">
    <location>
        <begin position="1486"/>
        <end position="1547"/>
    </location>
</feature>
<feature type="compositionally biased region" description="Basic residues" evidence="1">
    <location>
        <begin position="1583"/>
        <end position="1592"/>
    </location>
</feature>
<sequence length="1669" mass="185877">MAKSKKKHNVDLNAPVFDENSKRRCDPCNVDVLIGTGGESNWNGHLKSKVHRRNAGAISNTRELSNYFTAAQIPKPPKVPSPAPVLSTSRIPNNPVENDHPDIIDLVDCEEYVTEHSETQTRTSLPTLSERLRSLAASLPASVPVGTRDDVLALFSGNPRELASGCTGDDAWEAIDPVLNRVIGFGKTSPELVPIIRRGPLGIDGLCSWLEICINELGINSALLEGKTERLESALKLLKCLISADRPRITRLRELQPTSGALHQLMWIQLWDHVLDTLLLFPTATVHSLHTPLHCMNLERSRGLFMCMRNHSRFDRQPARDLHVLRKAMKENLASHTVTRYDFLSIGHLRGLLDRKNVIIENLRLTALNTGRSLTTRNRHIEGWKRLVLAIGSSDIPRIQSLLRTAENNATGVFGLLQKVDQAARRVYMPLSYQERDFERLYLVWKLGGASAANVAHRTLGLPSIDATRRHVVVQPLRSSPGVPTVEELRKNLAICFPPSATTPARSQVIYGATMMMDEINLQERLRWDPVTDDIIGMCRECTPRHCVTKFKSIKEADSILECIRDGKVHLATEATVIAVSILTENPHEYNARPFVISGTCKREDVLSHAKLLSTASDELSSSLAQVNVRVYSWASDGDARRRRAMAIHTMSHELPESDPIFQLLSPLRLFNTRCGKNGLTCDMDTKHGWKRFRNKLSSNKGCIVNDIAVTVPVLKKHLMVCGMSDLTASLLLCPNDKQDVVLTIRLLNAISNLPVALSSDSPSTTAARRILRLLGRLYRHLLDAYLDVSCSLHDQLRHLSAAAHLVLALYAQNKGNFISVQLYYDTMTMIKNVYFCIAKTIIDNPDGSFWIILLGTDALEHTFGKVRTMVGNDVNVDQFQLGNRIHTAVECQKILHEHPDWLPTSRRLQVQRLDQHDDDISKKYDHISPKSWRGDVKVKGLSLQGCWLEGRRDAESELRDALITPPFEGMDSGDGFDIFSPFGNGRIVLIDGDIAPEEAHETAEEQDISWPAETSGNGGDTASNQLETPTIPCFQPDLEDRAAVEDAVSKNVKHEAYIVVDASGILKHKATIARVISAPITVAESKDRLKRIREYSQYDERQRQSPDLIGFSAEDDTGGVAVGDPVVTLVRCEKKMFLAIVQVVDIQLSNNSVGSLPFRLIHEPNVTFRTQIMRLTLKDTSHQPEGADWEWTGKLEASNQFGAKHLAGKWIELINPEIQLRQNGIDLTKPTYCFKTSDLRSFAAVLYERLRDEDHLPVVEQSEEFPYRSASGHFDSITSITIVLTFSISGKACFVCETEGVAHKDASDNCCKLCPNVRLSDLSGPKRIEHMAAHILHDERLRDAKNPCSLCLSTGDTCAIFLIESKKRTSVNERTSRCPNLYKIRLSSAGRSTQSGKSTCSNIPIRCNLCLQPRSPAVWKYNLRQHILDAHPGADVNNYTHQFTLEEREITFMKSVFLKKPRRSRKKDNALKTVSISAAHSSRLSIRSEGLIPSTSQEVEPSDGQPHPTSSDNEDSSTSSSESEADEDMDMDSSDDSETDGDTDMDIEMDADTNAVFLAANEDRATSNTAERHDVPTSTARRPTRASAKRKYPSDGVFSDSTCGDPSCGRIVDSDPLICKGPGCGQQFHLACKGMFEQPTTDWFCDDDCRGNALGRTTRTRKRPRVAK</sequence>